<accession>H6L6F1</accession>
<dbReference type="STRING" id="984262.SGRA_1358"/>
<dbReference type="RefSeq" id="WP_015691730.1">
    <property type="nucleotide sequence ID" value="NC_016940.1"/>
</dbReference>
<dbReference type="InterPro" id="IPR014721">
    <property type="entry name" value="Ribsml_uS5_D2-typ_fold_subgr"/>
</dbReference>
<feature type="coiled-coil region" evidence="1">
    <location>
        <begin position="225"/>
        <end position="252"/>
    </location>
</feature>
<organism evidence="2 3">
    <name type="scientific">Saprospira grandis (strain Lewin)</name>
    <dbReference type="NCBI Taxonomy" id="984262"/>
    <lineage>
        <taxon>Bacteria</taxon>
        <taxon>Pseudomonadati</taxon>
        <taxon>Bacteroidota</taxon>
        <taxon>Saprospiria</taxon>
        <taxon>Saprospirales</taxon>
        <taxon>Saprospiraceae</taxon>
        <taxon>Saprospira</taxon>
    </lineage>
</organism>
<proteinExistence type="predicted"/>
<dbReference type="NCBIfam" id="NF040656">
    <property type="entry name" value="GHMP_GYDIA"/>
    <property type="match status" value="1"/>
</dbReference>
<gene>
    <name evidence="2" type="ordered locus">SGRA_1358</name>
</gene>
<dbReference type="SUPFAM" id="SSF54211">
    <property type="entry name" value="Ribosomal protein S5 domain 2-like"/>
    <property type="match status" value="1"/>
</dbReference>
<dbReference type="Gene3D" id="3.30.230.10">
    <property type="match status" value="1"/>
</dbReference>
<keyword evidence="1" id="KW-0175">Coiled coil</keyword>
<evidence type="ECO:0000256" key="1">
    <source>
        <dbReference type="SAM" id="Coils"/>
    </source>
</evidence>
<evidence type="ECO:0008006" key="4">
    <source>
        <dbReference type="Google" id="ProtNLM"/>
    </source>
</evidence>
<dbReference type="InterPro" id="IPR020568">
    <property type="entry name" value="Ribosomal_Su5_D2-typ_SF"/>
</dbReference>
<dbReference type="OrthoDB" id="5288719at2"/>
<name>H6L6F1_SAPGL</name>
<dbReference type="InterPro" id="IPR047765">
    <property type="entry name" value="GHMP_GYDIA-like"/>
</dbReference>
<keyword evidence="3" id="KW-1185">Reference proteome</keyword>
<dbReference type="EMBL" id="CP002831">
    <property type="protein sequence ID" value="AFC24093.1"/>
    <property type="molecule type" value="Genomic_DNA"/>
</dbReference>
<reference evidence="2 3" key="1">
    <citation type="journal article" date="2012" name="Stand. Genomic Sci.">
        <title>Complete genome sequencing and analysis of Saprospira grandis str. Lewin, a predatory marine bacterium.</title>
        <authorList>
            <person name="Saw J.H."/>
            <person name="Yuryev A."/>
            <person name="Kanbe M."/>
            <person name="Hou S."/>
            <person name="Young A.G."/>
            <person name="Aizawa S."/>
            <person name="Alam M."/>
        </authorList>
    </citation>
    <scope>NUCLEOTIDE SEQUENCE [LARGE SCALE GENOMIC DNA]</scope>
    <source>
        <strain evidence="2 3">Lewin</strain>
    </source>
</reference>
<dbReference type="HOGENOM" id="CLU_918117_0_0_10"/>
<evidence type="ECO:0000313" key="3">
    <source>
        <dbReference type="Proteomes" id="UP000007519"/>
    </source>
</evidence>
<evidence type="ECO:0000313" key="2">
    <source>
        <dbReference type="EMBL" id="AFC24093.1"/>
    </source>
</evidence>
<dbReference type="eggNOG" id="COG1577">
    <property type="taxonomic scope" value="Bacteria"/>
</dbReference>
<dbReference type="AlphaFoldDB" id="H6L6F1"/>
<dbReference type="Proteomes" id="UP000007519">
    <property type="component" value="Chromosome"/>
</dbReference>
<protein>
    <recommendedName>
        <fullName evidence="4">GHMP kinase</fullName>
    </recommendedName>
</protein>
<dbReference type="KEGG" id="sgn:SGRA_1358"/>
<sequence length="310" mass="34877">MIFSQHAKGKLLLTAEYFVTEGATALALPTKKGQSMQVEKGEKAGQLHWRSLEENGDCWLEIWVSLPDLELIKFEGEAEEAERLLILLQIAQEHNPNFLADGQGLEVTTKLEFPRDWGLGSSSTLISLLADWAQVDAHQLLAESFGGSGYDLAAAKAQGPILYRLFNGQPQAYPAPFAPKFKDQLYFVHLNKKQSSREALVHYKVKPAEEREAPIPRISQITHNLAQYCKDLEDFEELLEEHQALLQAILGQEGPKAQFFEDFWGTVKPLGAWGGDFVLVSSQRSEAETKAYFAKKGFEQFIRYEDMVLS</sequence>